<dbReference type="Proteomes" id="UP000029080">
    <property type="component" value="Unassembled WGS sequence"/>
</dbReference>
<dbReference type="RefSeq" id="WP_034533482.1">
    <property type="nucleotide sequence ID" value="NZ_JGZU01000015.1"/>
</dbReference>
<dbReference type="STRING" id="356829.BITS_0234"/>
<comment type="pathway">
    <text evidence="3 7">Carbohydrate degradation; pentose phosphate pathway; D-ribulose 5-phosphate from D-glucose 6-phosphate (oxidative stage): step 2/3.</text>
</comment>
<dbReference type="InterPro" id="IPR005900">
    <property type="entry name" value="6-phosphogluconolactonase_DevB"/>
</dbReference>
<protein>
    <recommendedName>
        <fullName evidence="6 7">6-phosphogluconolactonase</fullName>
        <shortName evidence="7">6PGL</shortName>
        <ecNumber evidence="5 7">3.1.1.31</ecNumber>
    </recommendedName>
</protein>
<sequence length="271" mass="29732">MKPHVFVYPDKGTVAQAGAQRTLLAVAEDLNERDAHGRRIRERVNVILTGGSDSILSLKLMANNPLVDSIDWKRVHFWWGDERFVPADSDDRNSLQARRALLDDLVAKGDLPETNIHEMAPDTRSADAIASASDAENDAALDSAARAYEEELVQELGESPIFDLAVMGMGPDGHYASLFPGHHEITITDRLAVGVNHSPKMPPLRVSLTAPLLAQARRTWFLTAGEGKANALAHVLEKPNNVDYPSSFANGTEEYHWIVTEDALPEPDDKA</sequence>
<dbReference type="GO" id="GO:0006098">
    <property type="term" value="P:pentose-phosphate shunt"/>
    <property type="evidence" value="ECO:0007669"/>
    <property type="project" value="UniProtKB-UniPathway"/>
</dbReference>
<dbReference type="Pfam" id="PF01182">
    <property type="entry name" value="Glucosamine_iso"/>
    <property type="match status" value="1"/>
</dbReference>
<proteinExistence type="inferred from homology"/>
<dbReference type="CDD" id="cd01400">
    <property type="entry name" value="6PGL"/>
    <property type="match status" value="1"/>
</dbReference>
<dbReference type="EMBL" id="JGZU01000015">
    <property type="protein sequence ID" value="KFJ05552.1"/>
    <property type="molecule type" value="Genomic_DNA"/>
</dbReference>
<feature type="domain" description="Glucosamine/galactosamine-6-phosphate isomerase" evidence="8">
    <location>
        <begin position="23"/>
        <end position="257"/>
    </location>
</feature>
<organism evidence="9 10">
    <name type="scientific">Bifidobacterium tsurumiense</name>
    <dbReference type="NCBI Taxonomy" id="356829"/>
    <lineage>
        <taxon>Bacteria</taxon>
        <taxon>Bacillati</taxon>
        <taxon>Actinomycetota</taxon>
        <taxon>Actinomycetes</taxon>
        <taxon>Bifidobacteriales</taxon>
        <taxon>Bifidobacteriaceae</taxon>
        <taxon>Bifidobacterium</taxon>
    </lineage>
</organism>
<evidence type="ECO:0000256" key="2">
    <source>
        <dbReference type="ARBA" id="ARBA00002681"/>
    </source>
</evidence>
<name>A0A087ECQ1_9BIFI</name>
<evidence type="ECO:0000259" key="8">
    <source>
        <dbReference type="Pfam" id="PF01182"/>
    </source>
</evidence>
<dbReference type="eggNOG" id="COG0363">
    <property type="taxonomic scope" value="Bacteria"/>
</dbReference>
<dbReference type="EC" id="3.1.1.31" evidence="5 7"/>
<gene>
    <name evidence="7" type="primary">pgl</name>
    <name evidence="9" type="ORF">BITS_0234</name>
</gene>
<comment type="similarity">
    <text evidence="4 7">Belongs to the glucosamine/galactosamine-6-phosphate isomerase family. 6-phosphogluconolactonase subfamily.</text>
</comment>
<evidence type="ECO:0000256" key="7">
    <source>
        <dbReference type="RuleBase" id="RU365095"/>
    </source>
</evidence>
<comment type="function">
    <text evidence="2 7">Hydrolysis of 6-phosphogluconolactone to 6-phosphogluconate.</text>
</comment>
<accession>A0A087ECQ1</accession>
<dbReference type="PANTHER" id="PTHR11054:SF0">
    <property type="entry name" value="6-PHOSPHOGLUCONOLACTONASE"/>
    <property type="match status" value="1"/>
</dbReference>
<dbReference type="OrthoDB" id="9810967at2"/>
<evidence type="ECO:0000256" key="6">
    <source>
        <dbReference type="ARBA" id="ARBA00020337"/>
    </source>
</evidence>
<evidence type="ECO:0000313" key="9">
    <source>
        <dbReference type="EMBL" id="KFJ05552.1"/>
    </source>
</evidence>
<evidence type="ECO:0000256" key="3">
    <source>
        <dbReference type="ARBA" id="ARBA00004961"/>
    </source>
</evidence>
<comment type="caution">
    <text evidence="9">The sequence shown here is derived from an EMBL/GenBank/DDBJ whole genome shotgun (WGS) entry which is preliminary data.</text>
</comment>
<dbReference type="NCBIfam" id="TIGR01198">
    <property type="entry name" value="pgl"/>
    <property type="match status" value="1"/>
</dbReference>
<evidence type="ECO:0000256" key="1">
    <source>
        <dbReference type="ARBA" id="ARBA00000832"/>
    </source>
</evidence>
<keyword evidence="7 9" id="KW-0378">Hydrolase</keyword>
<dbReference type="AlphaFoldDB" id="A0A087ECQ1"/>
<evidence type="ECO:0000313" key="10">
    <source>
        <dbReference type="Proteomes" id="UP000029080"/>
    </source>
</evidence>
<dbReference type="SUPFAM" id="SSF100950">
    <property type="entry name" value="NagB/RpiA/CoA transferase-like"/>
    <property type="match status" value="1"/>
</dbReference>
<dbReference type="Gene3D" id="3.40.50.1360">
    <property type="match status" value="1"/>
</dbReference>
<dbReference type="UniPathway" id="UPA00115">
    <property type="reaction ID" value="UER00409"/>
</dbReference>
<reference evidence="9 10" key="1">
    <citation type="submission" date="2014-03" db="EMBL/GenBank/DDBJ databases">
        <title>Genomics of Bifidobacteria.</title>
        <authorList>
            <person name="Ventura M."/>
            <person name="Milani C."/>
            <person name="Lugli G.A."/>
        </authorList>
    </citation>
    <scope>NUCLEOTIDE SEQUENCE [LARGE SCALE GENOMIC DNA]</scope>
    <source>
        <strain evidence="9 10">JCM 13495</strain>
    </source>
</reference>
<dbReference type="GO" id="GO:0017057">
    <property type="term" value="F:6-phosphogluconolactonase activity"/>
    <property type="evidence" value="ECO:0007669"/>
    <property type="project" value="UniProtKB-UniRule"/>
</dbReference>
<dbReference type="PANTHER" id="PTHR11054">
    <property type="entry name" value="6-PHOSPHOGLUCONOLACTONASE"/>
    <property type="match status" value="1"/>
</dbReference>
<evidence type="ECO:0000256" key="5">
    <source>
        <dbReference type="ARBA" id="ARBA00013198"/>
    </source>
</evidence>
<dbReference type="GO" id="GO:0005975">
    <property type="term" value="P:carbohydrate metabolic process"/>
    <property type="evidence" value="ECO:0007669"/>
    <property type="project" value="UniProtKB-UniRule"/>
</dbReference>
<keyword evidence="10" id="KW-1185">Reference proteome</keyword>
<dbReference type="InterPro" id="IPR006148">
    <property type="entry name" value="Glc/Gal-6P_isomerase"/>
</dbReference>
<dbReference type="InterPro" id="IPR039104">
    <property type="entry name" value="6PGL"/>
</dbReference>
<dbReference type="InterPro" id="IPR037171">
    <property type="entry name" value="NagB/RpiA_transferase-like"/>
</dbReference>
<comment type="catalytic activity">
    <reaction evidence="1 7">
        <text>6-phospho-D-glucono-1,5-lactone + H2O = 6-phospho-D-gluconate + H(+)</text>
        <dbReference type="Rhea" id="RHEA:12556"/>
        <dbReference type="ChEBI" id="CHEBI:15377"/>
        <dbReference type="ChEBI" id="CHEBI:15378"/>
        <dbReference type="ChEBI" id="CHEBI:57955"/>
        <dbReference type="ChEBI" id="CHEBI:58759"/>
        <dbReference type="EC" id="3.1.1.31"/>
    </reaction>
</comment>
<evidence type="ECO:0000256" key="4">
    <source>
        <dbReference type="ARBA" id="ARBA00010662"/>
    </source>
</evidence>